<reference evidence="2 3" key="1">
    <citation type="submission" date="2015-01" db="EMBL/GenBank/DDBJ databases">
        <title>Genome sequence of the anaerobic bacterium Geobacter soli GSS01, a dissimilatory Fe(III) reducer from soil.</title>
        <authorList>
            <person name="Yang G."/>
            <person name="Zhou S."/>
        </authorList>
    </citation>
    <scope>NUCLEOTIDE SEQUENCE [LARGE SCALE GENOMIC DNA]</scope>
    <source>
        <strain evidence="2 3">GSS01</strain>
    </source>
</reference>
<keyword evidence="1" id="KW-1133">Transmembrane helix</keyword>
<dbReference type="NCBIfam" id="NF008528">
    <property type="entry name" value="PRK11463.1-2"/>
    <property type="match status" value="1"/>
</dbReference>
<keyword evidence="1" id="KW-0812">Transmembrane</keyword>
<feature type="transmembrane region" description="Helical" evidence="1">
    <location>
        <begin position="5"/>
        <end position="21"/>
    </location>
</feature>
<dbReference type="EMBL" id="JXBL01000001">
    <property type="protein sequence ID" value="KIE43090.1"/>
    <property type="molecule type" value="Genomic_DNA"/>
</dbReference>
<accession>A0A0C1U5V0</accession>
<evidence type="ECO:0000256" key="1">
    <source>
        <dbReference type="SAM" id="Phobius"/>
    </source>
</evidence>
<gene>
    <name evidence="2" type="ORF">SE37_10815</name>
</gene>
<keyword evidence="1" id="KW-0472">Membrane</keyword>
<dbReference type="AlphaFoldDB" id="A0A0C1U5V0"/>
<dbReference type="InterPro" id="IPR007313">
    <property type="entry name" value="FxsA"/>
</dbReference>
<evidence type="ECO:0000313" key="3">
    <source>
        <dbReference type="Proteomes" id="UP000031433"/>
    </source>
</evidence>
<dbReference type="Proteomes" id="UP000031433">
    <property type="component" value="Unassembled WGS sequence"/>
</dbReference>
<feature type="transmembrane region" description="Helical" evidence="1">
    <location>
        <begin position="27"/>
        <end position="47"/>
    </location>
</feature>
<evidence type="ECO:0000313" key="2">
    <source>
        <dbReference type="EMBL" id="KIE43090.1"/>
    </source>
</evidence>
<protein>
    <submittedName>
        <fullName evidence="2">Exlusion protein FxsA</fullName>
    </submittedName>
</protein>
<organism evidence="2 3">
    <name type="scientific">Geobacter soli</name>
    <dbReference type="NCBI Taxonomy" id="1510391"/>
    <lineage>
        <taxon>Bacteria</taxon>
        <taxon>Pseudomonadati</taxon>
        <taxon>Thermodesulfobacteriota</taxon>
        <taxon>Desulfuromonadia</taxon>
        <taxon>Geobacterales</taxon>
        <taxon>Geobacteraceae</taxon>
        <taxon>Geobacter</taxon>
    </lineage>
</organism>
<dbReference type="RefSeq" id="WP_039646245.1">
    <property type="nucleotide sequence ID" value="NZ_JXBL01000001.1"/>
</dbReference>
<dbReference type="PANTHER" id="PTHR35335:SF1">
    <property type="entry name" value="UPF0716 PROTEIN FXSA"/>
    <property type="match status" value="1"/>
</dbReference>
<feature type="transmembrane region" description="Helical" evidence="1">
    <location>
        <begin position="97"/>
        <end position="116"/>
    </location>
</feature>
<comment type="caution">
    <text evidence="2">The sequence shown here is derived from an EMBL/GenBank/DDBJ whole genome shotgun (WGS) entry which is preliminary data.</text>
</comment>
<dbReference type="PANTHER" id="PTHR35335">
    <property type="entry name" value="UPF0716 PROTEIN FXSA"/>
    <property type="match status" value="1"/>
</dbReference>
<dbReference type="GO" id="GO:0016020">
    <property type="term" value="C:membrane"/>
    <property type="evidence" value="ECO:0007669"/>
    <property type="project" value="InterPro"/>
</dbReference>
<dbReference type="Pfam" id="PF04186">
    <property type="entry name" value="FxsA"/>
    <property type="match status" value="1"/>
</dbReference>
<keyword evidence="3" id="KW-1185">Reference proteome</keyword>
<name>A0A0C1U5V0_9BACT</name>
<feature type="transmembrane region" description="Helical" evidence="1">
    <location>
        <begin position="67"/>
        <end position="91"/>
    </location>
</feature>
<proteinExistence type="predicted"/>
<sequence>MLLRLFLIFSVVPIIELYLLIRVGKLIGALPTVALLLVVSLAGAWLVRSQGFVILRRIQDELALGRLPAAGLLDGALVLLGGLLLLTPGFFSDVVGLFFIVPPTRAVIKQFLGLWLQNRLARGQFVIRRF</sequence>